<dbReference type="EMBL" id="RBOC01000082">
    <property type="protein sequence ID" value="RMM10165.1"/>
    <property type="molecule type" value="Genomic_DNA"/>
</dbReference>
<dbReference type="NCBIfam" id="TIGR02532">
    <property type="entry name" value="IV_pilin_GFxxxE"/>
    <property type="match status" value="1"/>
</dbReference>
<dbReference type="InterPro" id="IPR012902">
    <property type="entry name" value="N_methyl_site"/>
</dbReference>
<dbReference type="Gene3D" id="3.30.700.10">
    <property type="entry name" value="Glycoprotein, Type 4 Pilin"/>
    <property type="match status" value="1"/>
</dbReference>
<evidence type="ECO:0000313" key="1">
    <source>
        <dbReference type="EMBL" id="RMM10165.1"/>
    </source>
</evidence>
<dbReference type="InterPro" id="IPR045584">
    <property type="entry name" value="Pilin-like"/>
</dbReference>
<comment type="caution">
    <text evidence="1">The sequence shown here is derived from an EMBL/GenBank/DDBJ whole genome shotgun (WGS) entry which is preliminary data.</text>
</comment>
<dbReference type="Pfam" id="PF07963">
    <property type="entry name" value="N_methyl"/>
    <property type="match status" value="1"/>
</dbReference>
<sequence>MRATSRGFTLIELMIVVAIVGILAAIAYPSYTEYVKRTQRSAIASLLSEQTQALERFYSRAAQPTYVGATVSGGNTYYTITPTLTATDFTLTADPVAGTLMAGDKCGSFVITNTGARTNTGTTGGVTAKDCWGR</sequence>
<evidence type="ECO:0000313" key="2">
    <source>
        <dbReference type="Proteomes" id="UP000278587"/>
    </source>
</evidence>
<dbReference type="OrthoDB" id="5296638at2"/>
<dbReference type="AlphaFoldDB" id="A0A0P9KFW4"/>
<gene>
    <name evidence="1" type="ORF">ALQ84_04202</name>
</gene>
<dbReference type="InterPro" id="IPR031982">
    <property type="entry name" value="PilE-like"/>
</dbReference>
<reference evidence="1 2" key="1">
    <citation type="submission" date="2018-08" db="EMBL/GenBank/DDBJ databases">
        <title>Recombination of ecologically and evolutionarily significant loci maintains genetic cohesion in the Pseudomonas syringae species complex.</title>
        <authorList>
            <person name="Dillon M."/>
            <person name="Thakur S."/>
            <person name="Almeida R.N.D."/>
            <person name="Weir B.S."/>
            <person name="Guttman D.S."/>
        </authorList>
    </citation>
    <scope>NUCLEOTIDE SEQUENCE [LARGE SCALE GENOMIC DNA]</scope>
    <source>
        <strain evidence="1 2">ICMP 4086</strain>
    </source>
</reference>
<name>A0A0P9KFW4_9PSED</name>
<dbReference type="SUPFAM" id="SSF54523">
    <property type="entry name" value="Pili subunits"/>
    <property type="match status" value="1"/>
</dbReference>
<protein>
    <submittedName>
        <fullName evidence="1">Type IV pilus bioproteinsis protein PilE</fullName>
    </submittedName>
</protein>
<dbReference type="PANTHER" id="PTHR30093:SF47">
    <property type="entry name" value="TYPE IV PILUS NON-CORE MINOR PILIN PILE"/>
    <property type="match status" value="1"/>
</dbReference>
<dbReference type="Proteomes" id="UP000278587">
    <property type="component" value="Unassembled WGS sequence"/>
</dbReference>
<dbReference type="PROSITE" id="PS00409">
    <property type="entry name" value="PROKAR_NTER_METHYL"/>
    <property type="match status" value="1"/>
</dbReference>
<organism evidence="1 2">
    <name type="scientific">Pseudomonas caricapapayae</name>
    <dbReference type="NCBI Taxonomy" id="46678"/>
    <lineage>
        <taxon>Bacteria</taxon>
        <taxon>Pseudomonadati</taxon>
        <taxon>Pseudomonadota</taxon>
        <taxon>Gammaproteobacteria</taxon>
        <taxon>Pseudomonadales</taxon>
        <taxon>Pseudomonadaceae</taxon>
        <taxon>Pseudomonas</taxon>
    </lineage>
</organism>
<dbReference type="RefSeq" id="WP_055008344.1">
    <property type="nucleotide sequence ID" value="NZ_LJPW01000044.1"/>
</dbReference>
<dbReference type="Pfam" id="PF16732">
    <property type="entry name" value="ComP_DUS"/>
    <property type="match status" value="1"/>
</dbReference>
<proteinExistence type="predicted"/>
<accession>A0A0P9KFW4</accession>
<dbReference type="GO" id="GO:0043683">
    <property type="term" value="P:type IV pilus assembly"/>
    <property type="evidence" value="ECO:0007669"/>
    <property type="project" value="InterPro"/>
</dbReference>
<dbReference type="PANTHER" id="PTHR30093">
    <property type="entry name" value="GENERAL SECRETION PATHWAY PROTEIN G"/>
    <property type="match status" value="1"/>
</dbReference>